<comment type="caution">
    <text evidence="2">The sequence shown here is derived from an EMBL/GenBank/DDBJ whole genome shotgun (WGS) entry which is preliminary data.</text>
</comment>
<dbReference type="Proteomes" id="UP000271678">
    <property type="component" value="Unassembled WGS sequence"/>
</dbReference>
<sequence length="116" mass="11424">MATIQMVLLLPAVLAVLFAGMQAALWYHARAVAIAAAQEGARAAGAQYGTAGAGSAEAAGFLADAGPGVISGTSVHSSRSATTATVTVSGSSMSVIPGWTITVHQSATVPVERITG</sequence>
<reference evidence="2 3" key="1">
    <citation type="submission" date="2018-11" db="EMBL/GenBank/DDBJ databases">
        <title>Draft genome of Simplicispira Flexivirga sp. BO-16.</title>
        <authorList>
            <person name="Im W.T."/>
        </authorList>
    </citation>
    <scope>NUCLEOTIDE SEQUENCE [LARGE SCALE GENOMIC DNA]</scope>
    <source>
        <strain evidence="2 3">BO-16</strain>
    </source>
</reference>
<accession>A0A3M9MIC0</accession>
<evidence type="ECO:0000313" key="3">
    <source>
        <dbReference type="Proteomes" id="UP000271678"/>
    </source>
</evidence>
<dbReference type="Pfam" id="PF07811">
    <property type="entry name" value="TadE"/>
    <property type="match status" value="1"/>
</dbReference>
<feature type="domain" description="TadE-like" evidence="1">
    <location>
        <begin position="2"/>
        <end position="42"/>
    </location>
</feature>
<proteinExistence type="predicted"/>
<dbReference type="AlphaFoldDB" id="A0A3M9MIC0"/>
<keyword evidence="3" id="KW-1185">Reference proteome</keyword>
<evidence type="ECO:0000313" key="2">
    <source>
        <dbReference type="EMBL" id="RNI24945.1"/>
    </source>
</evidence>
<organism evidence="2 3">
    <name type="scientific">Flexivirga caeni</name>
    <dbReference type="NCBI Taxonomy" id="2294115"/>
    <lineage>
        <taxon>Bacteria</taxon>
        <taxon>Bacillati</taxon>
        <taxon>Actinomycetota</taxon>
        <taxon>Actinomycetes</taxon>
        <taxon>Micrococcales</taxon>
        <taxon>Dermacoccaceae</taxon>
        <taxon>Flexivirga</taxon>
    </lineage>
</organism>
<evidence type="ECO:0000259" key="1">
    <source>
        <dbReference type="Pfam" id="PF07811"/>
    </source>
</evidence>
<dbReference type="InterPro" id="IPR012495">
    <property type="entry name" value="TadE-like_dom"/>
</dbReference>
<gene>
    <name evidence="2" type="ORF">EFY87_03570</name>
</gene>
<dbReference type="EMBL" id="RJJQ01000002">
    <property type="protein sequence ID" value="RNI24945.1"/>
    <property type="molecule type" value="Genomic_DNA"/>
</dbReference>
<name>A0A3M9MIC0_9MICO</name>
<protein>
    <submittedName>
        <fullName evidence="2">Pilus assembly protein</fullName>
    </submittedName>
</protein>